<organism evidence="1 2">
    <name type="scientific">Neovison vison</name>
    <name type="common">American mink</name>
    <name type="synonym">Mustela vison</name>
    <dbReference type="NCBI Taxonomy" id="452646"/>
    <lineage>
        <taxon>Eukaryota</taxon>
        <taxon>Metazoa</taxon>
        <taxon>Chordata</taxon>
        <taxon>Craniata</taxon>
        <taxon>Vertebrata</taxon>
        <taxon>Euteleostomi</taxon>
        <taxon>Mammalia</taxon>
        <taxon>Eutheria</taxon>
        <taxon>Laurasiatheria</taxon>
        <taxon>Carnivora</taxon>
        <taxon>Caniformia</taxon>
        <taxon>Musteloidea</taxon>
        <taxon>Mustelidae</taxon>
        <taxon>Mustelinae</taxon>
        <taxon>Neogale</taxon>
    </lineage>
</organism>
<dbReference type="Proteomes" id="UP000694425">
    <property type="component" value="Unplaced"/>
</dbReference>
<dbReference type="InterPro" id="IPR011171">
    <property type="entry name" value="GMF"/>
</dbReference>
<dbReference type="AlphaFoldDB" id="A0A8C7ASX9"/>
<proteinExistence type="predicted"/>
<dbReference type="GO" id="GO:0071846">
    <property type="term" value="P:actin filament debranching"/>
    <property type="evidence" value="ECO:0007669"/>
    <property type="project" value="InterPro"/>
</dbReference>
<keyword evidence="2" id="KW-1185">Reference proteome</keyword>
<reference evidence="1" key="2">
    <citation type="submission" date="2025-09" db="UniProtKB">
        <authorList>
            <consortium name="Ensembl"/>
        </authorList>
    </citation>
    <scope>IDENTIFICATION</scope>
</reference>
<accession>A0A8C7ASX9</accession>
<evidence type="ECO:0000313" key="2">
    <source>
        <dbReference type="Proteomes" id="UP000694425"/>
    </source>
</evidence>
<dbReference type="PANTHER" id="PTHR11249:SF4">
    <property type="entry name" value="GLIA MATURATION FACTOR GAMMA"/>
    <property type="match status" value="1"/>
</dbReference>
<dbReference type="GeneTree" id="ENSGT00390000008920"/>
<name>A0A8C7ASX9_NEOVI</name>
<dbReference type="InterPro" id="IPR029006">
    <property type="entry name" value="ADF-H/Gelsolin-like_dom_sf"/>
</dbReference>
<protein>
    <submittedName>
        <fullName evidence="1">Glia maturation factor gamma</fullName>
    </submittedName>
</protein>
<dbReference type="Ensembl" id="ENSNVIT00000015317.1">
    <property type="protein sequence ID" value="ENSNVIP00000013076.1"/>
    <property type="gene ID" value="ENSNVIG00000010277.1"/>
</dbReference>
<dbReference type="Gene3D" id="3.40.20.10">
    <property type="entry name" value="Severin"/>
    <property type="match status" value="1"/>
</dbReference>
<reference evidence="1" key="1">
    <citation type="submission" date="2025-08" db="UniProtKB">
        <authorList>
            <consortium name="Ensembl"/>
        </authorList>
    </citation>
    <scope>IDENTIFICATION</scope>
</reference>
<dbReference type="GO" id="GO:0030864">
    <property type="term" value="C:cortical actin cytoskeleton"/>
    <property type="evidence" value="ECO:0007669"/>
    <property type="project" value="TreeGrafter"/>
</dbReference>
<dbReference type="SUPFAM" id="SSF55753">
    <property type="entry name" value="Actin depolymerizing proteins"/>
    <property type="match status" value="1"/>
</dbReference>
<dbReference type="PANTHER" id="PTHR11249">
    <property type="entry name" value="GLIAL FACTOR NATURATION FACTOR"/>
    <property type="match status" value="1"/>
</dbReference>
<evidence type="ECO:0000313" key="1">
    <source>
        <dbReference type="Ensembl" id="ENSNVIP00000013076.1"/>
    </source>
</evidence>
<dbReference type="GO" id="GO:0034316">
    <property type="term" value="P:negative regulation of Arp2/3 complex-mediated actin nucleation"/>
    <property type="evidence" value="ECO:0007669"/>
    <property type="project" value="TreeGrafter"/>
</dbReference>
<sequence length="73" mass="8833">MSDSLVVCEVDPELKEKLRKFRFRKETDNAAMIMKVDKDRQMVVLEEEFQVFEIRTTDDLTEAWLQEKLSFFR</sequence>
<gene>
    <name evidence="1" type="primary">GMFG</name>
</gene>
<dbReference type="GO" id="GO:0071933">
    <property type="term" value="F:Arp2/3 complex binding"/>
    <property type="evidence" value="ECO:0007669"/>
    <property type="project" value="InterPro"/>
</dbReference>